<proteinExistence type="predicted"/>
<keyword evidence="4" id="KW-1185">Reference proteome</keyword>
<evidence type="ECO:0000259" key="2">
    <source>
        <dbReference type="Pfam" id="PF19933"/>
    </source>
</evidence>
<dbReference type="EMBL" id="CP048659">
    <property type="protein sequence ID" value="QOW47008.1"/>
    <property type="molecule type" value="Genomic_DNA"/>
</dbReference>
<dbReference type="Gene3D" id="1.25.40.10">
    <property type="entry name" value="Tetratricopeptide repeat domain"/>
    <property type="match status" value="1"/>
</dbReference>
<accession>A0A7S6VY51</accession>
<organism evidence="3 4">
    <name type="scientific">Acinetobacter piscicola</name>
    <dbReference type="NCBI Taxonomy" id="2006115"/>
    <lineage>
        <taxon>Bacteria</taxon>
        <taxon>Pseudomonadati</taxon>
        <taxon>Pseudomonadota</taxon>
        <taxon>Gammaproteobacteria</taxon>
        <taxon>Moraxellales</taxon>
        <taxon>Moraxellaceae</taxon>
        <taxon>Acinetobacter</taxon>
    </lineage>
</organism>
<dbReference type="AlphaFoldDB" id="A0A7S6VY51"/>
<dbReference type="Proteomes" id="UP000593966">
    <property type="component" value="Chromosome"/>
</dbReference>
<keyword evidence="1" id="KW-0472">Membrane</keyword>
<feature type="domain" description="DUF6396" evidence="2">
    <location>
        <begin position="287"/>
        <end position="380"/>
    </location>
</feature>
<gene>
    <name evidence="3" type="ORF">G0028_14570</name>
</gene>
<reference evidence="3 4" key="1">
    <citation type="submission" date="2020-02" db="EMBL/GenBank/DDBJ databases">
        <title>Tigecycline-resistant Acinetobacter species from pigs and migratory birds.</title>
        <authorList>
            <person name="Chen C."/>
            <person name="Sun J."/>
            <person name="Liao X.-P."/>
            <person name="Liu Y.-H."/>
        </authorList>
    </citation>
    <scope>NUCLEOTIDE SEQUENCE [LARGE SCALE GENOMIC DNA]</scope>
    <source>
        <strain evidence="3 4">YH12207_T</strain>
    </source>
</reference>
<protein>
    <submittedName>
        <fullName evidence="3">Sel1 repeat family protein</fullName>
    </submittedName>
</protein>
<dbReference type="InterPro" id="IPR011990">
    <property type="entry name" value="TPR-like_helical_dom_sf"/>
</dbReference>
<sequence>MKNKKEVIYTILSIVIILIVFLGYKAKYFFDCDFSLDLGGGPSAPRPAYCEAKQRKQDKQMANQFIQDYTFQCKIQEKPALSPETQALYNYAYYHDLHNLWDEKEGLFDSLAHYYRIAAANGDYKANVRLQYLLEEGKIKSVDSEQEIFDLNKELVKQLPATAYYKTYGAIENGDLTTEDYGQYKFLRKAAELGSAEAQFELSNVIMQIQDDVTHDKRWEFSQELVKCSSENGYGEASIFYGMQTRDKKDLKVALQAFHNATKQGSNQGALRLMHAFDFKSKDIPKDSPDNSFNLDLDLDLDRSKRYAIIQDYLSTNDYLNPKVPDLDQIVPLPPAKLPAWDGKIAFQRWYEGPSPEKPSEALVERLAKAKGLDPKTGLTLQK</sequence>
<evidence type="ECO:0000313" key="4">
    <source>
        <dbReference type="Proteomes" id="UP000593966"/>
    </source>
</evidence>
<dbReference type="RefSeq" id="WP_180047718.1">
    <property type="nucleotide sequence ID" value="NZ_CP048659.1"/>
</dbReference>
<evidence type="ECO:0000313" key="3">
    <source>
        <dbReference type="EMBL" id="QOW47008.1"/>
    </source>
</evidence>
<dbReference type="InterPro" id="IPR045653">
    <property type="entry name" value="DUF6396"/>
</dbReference>
<keyword evidence="1" id="KW-0812">Transmembrane</keyword>
<evidence type="ECO:0000256" key="1">
    <source>
        <dbReference type="SAM" id="Phobius"/>
    </source>
</evidence>
<feature type="transmembrane region" description="Helical" evidence="1">
    <location>
        <begin position="7"/>
        <end position="24"/>
    </location>
</feature>
<keyword evidence="1" id="KW-1133">Transmembrane helix</keyword>
<name>A0A7S6VY51_9GAMM</name>
<dbReference type="SUPFAM" id="SSF81901">
    <property type="entry name" value="HCP-like"/>
    <property type="match status" value="1"/>
</dbReference>
<dbReference type="Pfam" id="PF19933">
    <property type="entry name" value="DUF6396"/>
    <property type="match status" value="1"/>
</dbReference>